<dbReference type="InterPro" id="IPR046357">
    <property type="entry name" value="PPIase_dom_sf"/>
</dbReference>
<dbReference type="AlphaFoldDB" id="B8CKF6"/>
<protein>
    <recommendedName>
        <fullName evidence="6">Peptidyl-prolyl cis-trans isomerase</fullName>
        <ecNumber evidence="6">5.2.1.8</ecNumber>
    </recommendedName>
</protein>
<accession>B8CKF6</accession>
<dbReference type="eggNOG" id="COG0545">
    <property type="taxonomic scope" value="Bacteria"/>
</dbReference>
<name>B8CKF6_SHEPW</name>
<dbReference type="PANTHER" id="PTHR43811:SF23">
    <property type="entry name" value="FKBP-TYPE 22 KDA PEPTIDYL-PROLYL CIS-TRANS ISOMERASE"/>
    <property type="match status" value="1"/>
</dbReference>
<dbReference type="KEGG" id="swp:swp_1199"/>
<dbReference type="InterPro" id="IPR036944">
    <property type="entry name" value="PPIase_FKBP_N_sf"/>
</dbReference>
<evidence type="ECO:0000256" key="5">
    <source>
        <dbReference type="PROSITE-ProRule" id="PRU00277"/>
    </source>
</evidence>
<evidence type="ECO:0000313" key="8">
    <source>
        <dbReference type="EMBL" id="ACJ27995.1"/>
    </source>
</evidence>
<dbReference type="InterPro" id="IPR000774">
    <property type="entry name" value="PPIase_FKBP_N"/>
</dbReference>
<comment type="catalytic activity">
    <reaction evidence="1 5 6">
        <text>[protein]-peptidylproline (omega=180) = [protein]-peptidylproline (omega=0)</text>
        <dbReference type="Rhea" id="RHEA:16237"/>
        <dbReference type="Rhea" id="RHEA-COMP:10747"/>
        <dbReference type="Rhea" id="RHEA-COMP:10748"/>
        <dbReference type="ChEBI" id="CHEBI:83833"/>
        <dbReference type="ChEBI" id="CHEBI:83834"/>
        <dbReference type="EC" id="5.2.1.8"/>
    </reaction>
</comment>
<dbReference type="NCBIfam" id="NF008602">
    <property type="entry name" value="PRK11570.1"/>
    <property type="match status" value="1"/>
</dbReference>
<dbReference type="PROSITE" id="PS50059">
    <property type="entry name" value="FKBP_PPIASE"/>
    <property type="match status" value="1"/>
</dbReference>
<evidence type="ECO:0000313" key="9">
    <source>
        <dbReference type="Proteomes" id="UP000000753"/>
    </source>
</evidence>
<keyword evidence="9" id="KW-1185">Reference proteome</keyword>
<dbReference type="Gene3D" id="3.10.50.40">
    <property type="match status" value="1"/>
</dbReference>
<proteinExistence type="inferred from homology"/>
<comment type="similarity">
    <text evidence="2 6">Belongs to the FKBP-type PPIase family.</text>
</comment>
<reference evidence="8 9" key="1">
    <citation type="journal article" date="2008" name="PLoS ONE">
        <title>Environmental adaptation: genomic analysis of the piezotolerant and psychrotolerant deep-sea iron reducing bacterium Shewanella piezotolerans WP3.</title>
        <authorList>
            <person name="Wang F."/>
            <person name="Wang J."/>
            <person name="Jian H."/>
            <person name="Zhang B."/>
            <person name="Li S."/>
            <person name="Wang F."/>
            <person name="Zeng X."/>
            <person name="Gao L."/>
            <person name="Bartlett D.H."/>
            <person name="Yu J."/>
            <person name="Hu S."/>
            <person name="Xiao X."/>
        </authorList>
    </citation>
    <scope>NUCLEOTIDE SEQUENCE [LARGE SCALE GENOMIC DNA]</scope>
    <source>
        <strain evidence="9">WP3 / JCM 13877</strain>
    </source>
</reference>
<dbReference type="InterPro" id="IPR001179">
    <property type="entry name" value="PPIase_FKBP_dom"/>
</dbReference>
<keyword evidence="3 5" id="KW-0697">Rotamase</keyword>
<feature type="domain" description="PPIase FKBP-type" evidence="7">
    <location>
        <begin position="119"/>
        <end position="205"/>
    </location>
</feature>
<evidence type="ECO:0000259" key="7">
    <source>
        <dbReference type="PROSITE" id="PS50059"/>
    </source>
</evidence>
<evidence type="ECO:0000256" key="4">
    <source>
        <dbReference type="ARBA" id="ARBA00023235"/>
    </source>
</evidence>
<dbReference type="GO" id="GO:0006457">
    <property type="term" value="P:protein folding"/>
    <property type="evidence" value="ECO:0007669"/>
    <property type="project" value="InterPro"/>
</dbReference>
<dbReference type="Pfam" id="PF00254">
    <property type="entry name" value="FKBP_C"/>
    <property type="match status" value="1"/>
</dbReference>
<keyword evidence="4 5" id="KW-0413">Isomerase</keyword>
<evidence type="ECO:0000256" key="1">
    <source>
        <dbReference type="ARBA" id="ARBA00000971"/>
    </source>
</evidence>
<sequence length="205" mass="21999">MSDKFSTIEEQASYGVGRQLGEQLAANSFEGIDISAVQLGLSDAFEGKESVVAMQDMQSHSLKSANVSRKCKKKLPQLHQKLAISSLADNGAREGVVTLESGLQYEIITEGNGEKPSADSTVRTHYHGTFISGDVFDSSVARGEPAEFPVNGVIAGWTEALQLMPVGSKWKLCVPQHLAYGERGAGAAIPPYSTLVFEVELLEII</sequence>
<dbReference type="SUPFAM" id="SSF54534">
    <property type="entry name" value="FKBP-like"/>
    <property type="match status" value="1"/>
</dbReference>
<dbReference type="HOGENOM" id="CLU_013615_0_1_6"/>
<evidence type="ECO:0000256" key="3">
    <source>
        <dbReference type="ARBA" id="ARBA00023110"/>
    </source>
</evidence>
<dbReference type="FunFam" id="3.10.50.40:FF:000004">
    <property type="entry name" value="Peptidyl-prolyl cis-trans isomerase"/>
    <property type="match status" value="1"/>
</dbReference>
<dbReference type="EMBL" id="CP000472">
    <property type="protein sequence ID" value="ACJ27995.1"/>
    <property type="molecule type" value="Genomic_DNA"/>
</dbReference>
<evidence type="ECO:0000256" key="6">
    <source>
        <dbReference type="RuleBase" id="RU003915"/>
    </source>
</evidence>
<dbReference type="STRING" id="225849.swp_1199"/>
<dbReference type="Proteomes" id="UP000000753">
    <property type="component" value="Chromosome"/>
</dbReference>
<dbReference type="GO" id="GO:0003755">
    <property type="term" value="F:peptidyl-prolyl cis-trans isomerase activity"/>
    <property type="evidence" value="ECO:0007669"/>
    <property type="project" value="UniProtKB-UniRule"/>
</dbReference>
<dbReference type="Gene3D" id="1.10.287.460">
    <property type="entry name" value="Peptidyl-prolyl cis-trans isomerase, FKBP-type, N-terminal domain"/>
    <property type="match status" value="1"/>
</dbReference>
<evidence type="ECO:0000256" key="2">
    <source>
        <dbReference type="ARBA" id="ARBA00006577"/>
    </source>
</evidence>
<dbReference type="EC" id="5.2.1.8" evidence="6"/>
<dbReference type="PANTHER" id="PTHR43811">
    <property type="entry name" value="FKBP-TYPE PEPTIDYL-PROLYL CIS-TRANS ISOMERASE FKPA"/>
    <property type="match status" value="1"/>
</dbReference>
<organism evidence="8 9">
    <name type="scientific">Shewanella piezotolerans (strain WP3 / JCM 13877)</name>
    <dbReference type="NCBI Taxonomy" id="225849"/>
    <lineage>
        <taxon>Bacteria</taxon>
        <taxon>Pseudomonadati</taxon>
        <taxon>Pseudomonadota</taxon>
        <taxon>Gammaproteobacteria</taxon>
        <taxon>Alteromonadales</taxon>
        <taxon>Shewanellaceae</taxon>
        <taxon>Shewanella</taxon>
    </lineage>
</organism>
<gene>
    <name evidence="8" type="ordered locus">swp_1199</name>
</gene>
<dbReference type="RefSeq" id="WP_020911373.1">
    <property type="nucleotide sequence ID" value="NC_011566.1"/>
</dbReference>
<dbReference type="Pfam" id="PF01346">
    <property type="entry name" value="FKBP_N"/>
    <property type="match status" value="1"/>
</dbReference>